<reference evidence="1" key="1">
    <citation type="submission" date="2020-09" db="EMBL/GenBank/DDBJ databases">
        <title>A novel bacterium of genus Bacillus, isolated from South China Sea.</title>
        <authorList>
            <person name="Huang H."/>
            <person name="Mo K."/>
            <person name="Hu Y."/>
        </authorList>
    </citation>
    <scope>NUCLEOTIDE SEQUENCE</scope>
    <source>
        <strain evidence="1">IB182487</strain>
    </source>
</reference>
<evidence type="ECO:0000313" key="1">
    <source>
        <dbReference type="EMBL" id="MBD1381268.1"/>
    </source>
</evidence>
<sequence length="154" mass="17730">MDERKQSVQIELTVDNIAKAIFIVNRHAKTAPNPKFLYLLKRKALLKLIKEGKAKKKGLHYSNNPKYSQQQSDVLISAGSYYFHMPPTKEDFENLPHLGTQNNSYRNPKTHLSLTRAKSLLQNYVGIKEKSEKSPYQQKACSKPVFKKLGESYF</sequence>
<dbReference type="EMBL" id="JACXAI010000017">
    <property type="protein sequence ID" value="MBD1381268.1"/>
    <property type="molecule type" value="Genomic_DNA"/>
</dbReference>
<dbReference type="AlphaFoldDB" id="A0A926NIQ1"/>
<dbReference type="RefSeq" id="WP_191158868.1">
    <property type="nucleotide sequence ID" value="NZ_JACXAI010000017.1"/>
</dbReference>
<evidence type="ECO:0000313" key="2">
    <source>
        <dbReference type="Proteomes" id="UP000626844"/>
    </source>
</evidence>
<gene>
    <name evidence="1" type="ORF">IC621_13595</name>
</gene>
<dbReference type="Proteomes" id="UP000626844">
    <property type="component" value="Unassembled WGS sequence"/>
</dbReference>
<keyword evidence="2" id="KW-1185">Reference proteome</keyword>
<organism evidence="1 2">
    <name type="scientific">Metabacillus arenae</name>
    <dbReference type="NCBI Taxonomy" id="2771434"/>
    <lineage>
        <taxon>Bacteria</taxon>
        <taxon>Bacillati</taxon>
        <taxon>Bacillota</taxon>
        <taxon>Bacilli</taxon>
        <taxon>Bacillales</taxon>
        <taxon>Bacillaceae</taxon>
        <taxon>Metabacillus</taxon>
    </lineage>
</organism>
<protein>
    <recommendedName>
        <fullName evidence="3">YkyB-like protein</fullName>
    </recommendedName>
</protein>
<evidence type="ECO:0008006" key="3">
    <source>
        <dbReference type="Google" id="ProtNLM"/>
    </source>
</evidence>
<proteinExistence type="predicted"/>
<name>A0A926NIQ1_9BACI</name>
<dbReference type="InterPro" id="IPR025552">
    <property type="entry name" value="YkyB"/>
</dbReference>
<dbReference type="Pfam" id="PF14177">
    <property type="entry name" value="YkyB"/>
    <property type="match status" value="1"/>
</dbReference>
<accession>A0A926NIQ1</accession>
<comment type="caution">
    <text evidence="1">The sequence shown here is derived from an EMBL/GenBank/DDBJ whole genome shotgun (WGS) entry which is preliminary data.</text>
</comment>